<dbReference type="Gene3D" id="2.160.20.120">
    <property type="match status" value="1"/>
</dbReference>
<dbReference type="Proteomes" id="UP000642125">
    <property type="component" value="Unassembled WGS sequence"/>
</dbReference>
<protein>
    <submittedName>
        <fullName evidence="3">Lipoprotein</fullName>
    </submittedName>
</protein>
<evidence type="ECO:0000259" key="2">
    <source>
        <dbReference type="Pfam" id="PF10988"/>
    </source>
</evidence>
<feature type="domain" description="Putative auto-transporter adhesin head GIN" evidence="2">
    <location>
        <begin position="69"/>
        <end position="249"/>
    </location>
</feature>
<dbReference type="EMBL" id="BONO01000013">
    <property type="protein sequence ID" value="GIG36557.1"/>
    <property type="molecule type" value="Genomic_DNA"/>
</dbReference>
<dbReference type="PANTHER" id="PTHR39200">
    <property type="entry name" value="HYPOTHETICAL EXPORTED PROTEIN"/>
    <property type="match status" value="1"/>
</dbReference>
<evidence type="ECO:0000313" key="3">
    <source>
        <dbReference type="EMBL" id="GIG36557.1"/>
    </source>
</evidence>
<reference evidence="3" key="1">
    <citation type="submission" date="2021-01" db="EMBL/GenBank/DDBJ databases">
        <title>Whole genome shotgun sequence of Cellulomonas pakistanensis NBRC 110800.</title>
        <authorList>
            <person name="Komaki H."/>
            <person name="Tamura T."/>
        </authorList>
    </citation>
    <scope>NUCLEOTIDE SEQUENCE</scope>
    <source>
        <strain evidence="3">NBRC 110800</strain>
    </source>
</reference>
<gene>
    <name evidence="3" type="ORF">Cpa01nite_19380</name>
</gene>
<proteinExistence type="predicted"/>
<dbReference type="InterPro" id="IPR021255">
    <property type="entry name" value="DUF2807"/>
</dbReference>
<sequence>MPGARSGLAGSDRDAGQPCARHEERDMARRTTTAAAAGAVGAGLVLGLAGCVGGGGPTVSRDVEIEDVTAVELASSGDLTVRRGDTPSLTVRAPEGTQVRLVSEVRDGVLVLDARGSFGFQDLGDVEYELVVSELERVVISGSGDVTASGVSGDRLQVGISGSGSIELDGVDAEQVQAAIDGSGGIELAGRTRSAALGIDGSGDIDAEDLRADEVDASIGGSGSIAVHAERRLAASIGGSGSVTYTGDPEVTSEVDGSGDVVRED</sequence>
<dbReference type="AlphaFoldDB" id="A0A919PE89"/>
<dbReference type="PANTHER" id="PTHR39200:SF1">
    <property type="entry name" value="AUTO-TRANSPORTER ADHESIN HEAD GIN DOMAIN-CONTAINING PROTEIN-RELATED"/>
    <property type="match status" value="1"/>
</dbReference>
<name>A0A919PE89_9CELL</name>
<keyword evidence="4" id="KW-1185">Reference proteome</keyword>
<evidence type="ECO:0000256" key="1">
    <source>
        <dbReference type="SAM" id="MobiDB-lite"/>
    </source>
</evidence>
<feature type="region of interest" description="Disordered" evidence="1">
    <location>
        <begin position="238"/>
        <end position="265"/>
    </location>
</feature>
<feature type="compositionally biased region" description="Basic and acidic residues" evidence="1">
    <location>
        <begin position="11"/>
        <end position="25"/>
    </location>
</feature>
<feature type="region of interest" description="Disordered" evidence="1">
    <location>
        <begin position="1"/>
        <end position="25"/>
    </location>
</feature>
<keyword evidence="3" id="KW-0449">Lipoprotein</keyword>
<comment type="caution">
    <text evidence="3">The sequence shown here is derived from an EMBL/GenBank/DDBJ whole genome shotgun (WGS) entry which is preliminary data.</text>
</comment>
<dbReference type="Pfam" id="PF10988">
    <property type="entry name" value="DUF2807"/>
    <property type="match status" value="1"/>
</dbReference>
<accession>A0A919PE89</accession>
<evidence type="ECO:0000313" key="4">
    <source>
        <dbReference type="Proteomes" id="UP000642125"/>
    </source>
</evidence>
<organism evidence="3 4">
    <name type="scientific">Cellulomonas pakistanensis</name>
    <dbReference type="NCBI Taxonomy" id="992287"/>
    <lineage>
        <taxon>Bacteria</taxon>
        <taxon>Bacillati</taxon>
        <taxon>Actinomycetota</taxon>
        <taxon>Actinomycetes</taxon>
        <taxon>Micrococcales</taxon>
        <taxon>Cellulomonadaceae</taxon>
        <taxon>Cellulomonas</taxon>
    </lineage>
</organism>